<feature type="repeat" description="PPR" evidence="2">
    <location>
        <begin position="512"/>
        <end position="546"/>
    </location>
</feature>
<dbReference type="PROSITE" id="PS51375">
    <property type="entry name" value="PPR"/>
    <property type="match status" value="4"/>
</dbReference>
<dbReference type="InterPro" id="IPR011990">
    <property type="entry name" value="TPR-like_helical_dom_sf"/>
</dbReference>
<sequence>ISNVIDKESEFKPSFDEYLKALESVKIDRATVHTGRIKEIEDGRGNDGVLPAPKYRADGVSSNGNAFDRVHSREDSLDDQTATGDAKNKRIRMIKNVGRMRNDDNGSSFLHSERAAFKSLDSEGNSIGGTRVTRAGKEDRIQKLAMCLNGAPINIPEWQFSKIIRSAQIKYTDYSIMRLVQILGMLGNWKRVLQVIEWMQSQERFKSDKIRYVYTAALNALGKARRPVEALNLFHAMLDQMSSYPDIVVYRSIAVTLGQAGYMKELFDVIDTLRAPPKKKFKNPYIESWDPRMEPDLTVYNAVLNACVQRKSWEGAFWVLQQLSRKGERPSCTTYGLVMEVMFACGKYNLVHEFFKKVEKSYRPNALIYRVLVNTLWKEGKTDEAIMAVDEMEKRGIVGNAGIYYDLARCLCSAGRCDEALKQVSKICRVANRPLVVTYTGLMQACLDAGYVVSGAYIFNHMQKFCSPNLVTHNIMLRGFLDHGRYQEAKTLFMKMLNSSKEEDCEGRVTPDTYSFNTMLEACAVEKEWDDLEHLYVEMLKCGHHFNAKRHLQHVLDAHRAGKEEMLEMTWKNLLENKRFPPVTLVTEMLCKKLERCGPCEAVMWFSNSPCADSNQAFSKKLWLKLMRDNDHVFNVATLNELIRCGTALVPFSGKLTVRNLVESCRHIL</sequence>
<dbReference type="SUPFAM" id="SSF48452">
    <property type="entry name" value="TPR-like"/>
    <property type="match status" value="1"/>
</dbReference>
<evidence type="ECO:0000256" key="2">
    <source>
        <dbReference type="PROSITE-ProRule" id="PRU00708"/>
    </source>
</evidence>
<reference evidence="3 4" key="1">
    <citation type="journal article" date="2013" name="BMC Genomics">
        <title>The miniature genome of a carnivorous plant Genlisea aurea contains a low number of genes and short non-coding sequences.</title>
        <authorList>
            <person name="Leushkin E.V."/>
            <person name="Sutormin R.A."/>
            <person name="Nabieva E.R."/>
            <person name="Penin A.A."/>
            <person name="Kondrashov A.S."/>
            <person name="Logacheva M.D."/>
        </authorList>
    </citation>
    <scope>NUCLEOTIDE SEQUENCE [LARGE SCALE GENOMIC DNA]</scope>
</reference>
<proteinExistence type="predicted"/>
<dbReference type="FunFam" id="1.25.40.10:FF:000363">
    <property type="entry name" value="Pentatricopeptide repeat-containing protein"/>
    <property type="match status" value="1"/>
</dbReference>
<evidence type="ECO:0000313" key="3">
    <source>
        <dbReference type="EMBL" id="EPS70038.1"/>
    </source>
</evidence>
<evidence type="ECO:0008006" key="5">
    <source>
        <dbReference type="Google" id="ProtNLM"/>
    </source>
</evidence>
<dbReference type="Pfam" id="PF13812">
    <property type="entry name" value="PPR_3"/>
    <property type="match status" value="1"/>
</dbReference>
<evidence type="ECO:0000256" key="1">
    <source>
        <dbReference type="ARBA" id="ARBA00022737"/>
    </source>
</evidence>
<feature type="non-terminal residue" evidence="3">
    <location>
        <position position="669"/>
    </location>
</feature>
<dbReference type="NCBIfam" id="TIGR00756">
    <property type="entry name" value="PPR"/>
    <property type="match status" value="5"/>
</dbReference>
<dbReference type="PANTHER" id="PTHR46935">
    <property type="entry name" value="OS01G0674700 PROTEIN"/>
    <property type="match status" value="1"/>
</dbReference>
<gene>
    <name evidence="3" type="ORF">M569_04720</name>
</gene>
<name>S8E2X2_9LAMI</name>
<dbReference type="EMBL" id="AUSU01001847">
    <property type="protein sequence ID" value="EPS70038.1"/>
    <property type="molecule type" value="Genomic_DNA"/>
</dbReference>
<dbReference type="Gene3D" id="1.25.40.10">
    <property type="entry name" value="Tetratricopeptide repeat domain"/>
    <property type="match status" value="3"/>
</dbReference>
<dbReference type="InterPro" id="IPR044645">
    <property type="entry name" value="DG1/EMB2279-like"/>
</dbReference>
<dbReference type="PANTHER" id="PTHR46935:SF1">
    <property type="entry name" value="OS01G0674700 PROTEIN"/>
    <property type="match status" value="1"/>
</dbReference>
<accession>S8E2X2</accession>
<dbReference type="InterPro" id="IPR002885">
    <property type="entry name" value="PPR_rpt"/>
</dbReference>
<dbReference type="Pfam" id="PF01535">
    <property type="entry name" value="PPR"/>
    <property type="match status" value="5"/>
</dbReference>
<dbReference type="GO" id="GO:0009507">
    <property type="term" value="C:chloroplast"/>
    <property type="evidence" value="ECO:0007669"/>
    <property type="project" value="TreeGrafter"/>
</dbReference>
<organism evidence="3 4">
    <name type="scientific">Genlisea aurea</name>
    <dbReference type="NCBI Taxonomy" id="192259"/>
    <lineage>
        <taxon>Eukaryota</taxon>
        <taxon>Viridiplantae</taxon>
        <taxon>Streptophyta</taxon>
        <taxon>Embryophyta</taxon>
        <taxon>Tracheophyta</taxon>
        <taxon>Spermatophyta</taxon>
        <taxon>Magnoliopsida</taxon>
        <taxon>eudicotyledons</taxon>
        <taxon>Gunneridae</taxon>
        <taxon>Pentapetalae</taxon>
        <taxon>asterids</taxon>
        <taxon>lamiids</taxon>
        <taxon>Lamiales</taxon>
        <taxon>Lentibulariaceae</taxon>
        <taxon>Genlisea</taxon>
    </lineage>
</organism>
<evidence type="ECO:0000313" key="4">
    <source>
        <dbReference type="Proteomes" id="UP000015453"/>
    </source>
</evidence>
<keyword evidence="1" id="KW-0677">Repeat</keyword>
<dbReference type="OrthoDB" id="1909155at2759"/>
<dbReference type="AlphaFoldDB" id="S8E2X2"/>
<feature type="repeat" description="PPR" evidence="2">
    <location>
        <begin position="469"/>
        <end position="503"/>
    </location>
</feature>
<protein>
    <recommendedName>
        <fullName evidence="5">Pentacotripeptide-repeat region of PRORP domain-containing protein</fullName>
    </recommendedName>
</protein>
<dbReference type="Proteomes" id="UP000015453">
    <property type="component" value="Unassembled WGS sequence"/>
</dbReference>
<feature type="repeat" description="PPR" evidence="2">
    <location>
        <begin position="296"/>
        <end position="330"/>
    </location>
</feature>
<feature type="non-terminal residue" evidence="3">
    <location>
        <position position="1"/>
    </location>
</feature>
<feature type="repeat" description="PPR" evidence="2">
    <location>
        <begin position="365"/>
        <end position="399"/>
    </location>
</feature>
<dbReference type="GO" id="GO:0009658">
    <property type="term" value="P:chloroplast organization"/>
    <property type="evidence" value="ECO:0007669"/>
    <property type="project" value="InterPro"/>
</dbReference>
<comment type="caution">
    <text evidence="3">The sequence shown here is derived from an EMBL/GenBank/DDBJ whole genome shotgun (WGS) entry which is preliminary data.</text>
</comment>
<keyword evidence="4" id="KW-1185">Reference proteome</keyword>